<proteinExistence type="predicted"/>
<reference evidence="2 3" key="1">
    <citation type="submission" date="2015-07" db="EMBL/GenBank/DDBJ databases">
        <title>Comparative genomics of the Sigatoka disease complex on banana suggests a link between parallel evolutionary changes in Pseudocercospora fijiensis and Pseudocercospora eumusae and increased virulence on the banana host.</title>
        <authorList>
            <person name="Chang T.-C."/>
            <person name="Salvucci A."/>
            <person name="Crous P.W."/>
            <person name="Stergiopoulos I."/>
        </authorList>
    </citation>
    <scope>NUCLEOTIDE SEQUENCE [LARGE SCALE GENOMIC DNA]</scope>
    <source>
        <strain evidence="2 3">CBS 116634</strain>
    </source>
</reference>
<keyword evidence="3" id="KW-1185">Reference proteome</keyword>
<sequence>MLAAACGQFAKDMQVATAEDSAVQSTVMMLEEVLSSLAIWNRHPEQRSTQHFNEMQAFVTAAVCPPIQQVIAPNAIQRGNSLGDLTLTTGDISRWSRSGTPTSRVLSDLSPHPDTASDAQEFGAESFLLQPGATWTLPRPYVWAHGTTMAWFIERRLHERLRDPQRSWFLAELSFSSGLEGQQRIPLIMQVNIKPPSSFTDGTISGPLSVRSRAID</sequence>
<evidence type="ECO:0000313" key="2">
    <source>
        <dbReference type="EMBL" id="KXT10248.1"/>
    </source>
</evidence>
<dbReference type="AlphaFoldDB" id="A0A139I6C5"/>
<dbReference type="EMBL" id="LFZO01000272">
    <property type="protein sequence ID" value="KXT10248.1"/>
    <property type="molecule type" value="Genomic_DNA"/>
</dbReference>
<dbReference type="Proteomes" id="UP000073492">
    <property type="component" value="Unassembled WGS sequence"/>
</dbReference>
<feature type="region of interest" description="Disordered" evidence="1">
    <location>
        <begin position="98"/>
        <end position="117"/>
    </location>
</feature>
<name>A0A139I6C5_9PEZI</name>
<accession>A0A139I6C5</accession>
<evidence type="ECO:0000256" key="1">
    <source>
        <dbReference type="SAM" id="MobiDB-lite"/>
    </source>
</evidence>
<evidence type="ECO:0000313" key="3">
    <source>
        <dbReference type="Proteomes" id="UP000073492"/>
    </source>
</evidence>
<gene>
    <name evidence="2" type="ORF">AC579_10057</name>
</gene>
<protein>
    <submittedName>
        <fullName evidence="2">Uncharacterized protein</fullName>
    </submittedName>
</protein>
<comment type="caution">
    <text evidence="2">The sequence shown here is derived from an EMBL/GenBank/DDBJ whole genome shotgun (WGS) entry which is preliminary data.</text>
</comment>
<organism evidence="2 3">
    <name type="scientific">Pseudocercospora musae</name>
    <dbReference type="NCBI Taxonomy" id="113226"/>
    <lineage>
        <taxon>Eukaryota</taxon>
        <taxon>Fungi</taxon>
        <taxon>Dikarya</taxon>
        <taxon>Ascomycota</taxon>
        <taxon>Pezizomycotina</taxon>
        <taxon>Dothideomycetes</taxon>
        <taxon>Dothideomycetidae</taxon>
        <taxon>Mycosphaerellales</taxon>
        <taxon>Mycosphaerellaceae</taxon>
        <taxon>Pseudocercospora</taxon>
    </lineage>
</organism>